<dbReference type="NCBIfam" id="TIGR04183">
    <property type="entry name" value="Por_Secre_tail"/>
    <property type="match status" value="1"/>
</dbReference>
<dbReference type="OrthoDB" id="9765926at2"/>
<dbReference type="EMBL" id="SMFL01000007">
    <property type="protein sequence ID" value="TDE13133.1"/>
    <property type="molecule type" value="Genomic_DNA"/>
</dbReference>
<gene>
    <name evidence="2" type="ORF">E0F88_18920</name>
</gene>
<name>A0A4R5DQQ9_9BACT</name>
<dbReference type="AlphaFoldDB" id="A0A4R5DQQ9"/>
<dbReference type="InterPro" id="IPR026444">
    <property type="entry name" value="Secre_tail"/>
</dbReference>
<sequence>MIDKDESYTYSTIAHAYIQETKDLNFFPNPVSDFLTVNITDWSKVSVEIYNIFGKIVFRSSHPTKNIDVRMLPRGEYLIKIKKMSALPLSHKILIER</sequence>
<proteinExistence type="predicted"/>
<organism evidence="2 3">
    <name type="scientific">Dyadobacter psychrotolerans</name>
    <dbReference type="NCBI Taxonomy" id="2541721"/>
    <lineage>
        <taxon>Bacteria</taxon>
        <taxon>Pseudomonadati</taxon>
        <taxon>Bacteroidota</taxon>
        <taxon>Cytophagia</taxon>
        <taxon>Cytophagales</taxon>
        <taxon>Spirosomataceae</taxon>
        <taxon>Dyadobacter</taxon>
    </lineage>
</organism>
<evidence type="ECO:0000313" key="2">
    <source>
        <dbReference type="EMBL" id="TDE13133.1"/>
    </source>
</evidence>
<feature type="domain" description="Secretion system C-terminal sorting" evidence="1">
    <location>
        <begin position="27"/>
        <end position="92"/>
    </location>
</feature>
<evidence type="ECO:0000313" key="3">
    <source>
        <dbReference type="Proteomes" id="UP000294850"/>
    </source>
</evidence>
<protein>
    <submittedName>
        <fullName evidence="2">T9SS type A sorting domain-containing protein</fullName>
    </submittedName>
</protein>
<evidence type="ECO:0000259" key="1">
    <source>
        <dbReference type="Pfam" id="PF18962"/>
    </source>
</evidence>
<comment type="caution">
    <text evidence="2">The sequence shown here is derived from an EMBL/GenBank/DDBJ whole genome shotgun (WGS) entry which is preliminary data.</text>
</comment>
<dbReference type="RefSeq" id="WP_131959854.1">
    <property type="nucleotide sequence ID" value="NZ_SMFL01000007.1"/>
</dbReference>
<dbReference type="Proteomes" id="UP000294850">
    <property type="component" value="Unassembled WGS sequence"/>
</dbReference>
<dbReference type="Pfam" id="PF18962">
    <property type="entry name" value="Por_Secre_tail"/>
    <property type="match status" value="1"/>
</dbReference>
<reference evidence="2 3" key="1">
    <citation type="submission" date="2019-03" db="EMBL/GenBank/DDBJ databases">
        <title>Dyadobacter AR-3-6 sp. nov., isolated from arctic soil.</title>
        <authorList>
            <person name="Chaudhary D.K."/>
        </authorList>
    </citation>
    <scope>NUCLEOTIDE SEQUENCE [LARGE SCALE GENOMIC DNA]</scope>
    <source>
        <strain evidence="2 3">AR-3-6</strain>
    </source>
</reference>
<keyword evidence="3" id="KW-1185">Reference proteome</keyword>
<accession>A0A4R5DQQ9</accession>